<feature type="compositionally biased region" description="Basic and acidic residues" evidence="1">
    <location>
        <begin position="10"/>
        <end position="20"/>
    </location>
</feature>
<dbReference type="Proteomes" id="UP001589575">
    <property type="component" value="Unassembled WGS sequence"/>
</dbReference>
<protein>
    <submittedName>
        <fullName evidence="2">Uncharacterized protein</fullName>
    </submittedName>
</protein>
<proteinExistence type="predicted"/>
<feature type="region of interest" description="Disordered" evidence="1">
    <location>
        <begin position="1"/>
        <end position="53"/>
    </location>
</feature>
<comment type="caution">
    <text evidence="2">The sequence shown here is derived from an EMBL/GenBank/DDBJ whole genome shotgun (WGS) entry which is preliminary data.</text>
</comment>
<gene>
    <name evidence="2" type="ORF">ACFFX0_24945</name>
    <name evidence="3" type="ORF">ACFFX0_28145</name>
</gene>
<keyword evidence="4" id="KW-1185">Reference proteome</keyword>
<dbReference type="EMBL" id="JBHMFI010000002">
    <property type="protein sequence ID" value="MFB9074266.1"/>
    <property type="molecule type" value="Genomic_DNA"/>
</dbReference>
<dbReference type="EMBL" id="JBHMFI010000002">
    <property type="protein sequence ID" value="MFB9074850.1"/>
    <property type="molecule type" value="Genomic_DNA"/>
</dbReference>
<evidence type="ECO:0000313" key="3">
    <source>
        <dbReference type="EMBL" id="MFB9074850.1"/>
    </source>
</evidence>
<evidence type="ECO:0000313" key="2">
    <source>
        <dbReference type="EMBL" id="MFB9074266.1"/>
    </source>
</evidence>
<evidence type="ECO:0000256" key="1">
    <source>
        <dbReference type="SAM" id="MobiDB-lite"/>
    </source>
</evidence>
<reference evidence="2 4" key="1">
    <citation type="submission" date="2024-09" db="EMBL/GenBank/DDBJ databases">
        <authorList>
            <person name="Sun Q."/>
            <person name="Mori K."/>
        </authorList>
    </citation>
    <scope>NUCLEOTIDE SEQUENCE [LARGE SCALE GENOMIC DNA]</scope>
    <source>
        <strain evidence="2 4">CCM 7609</strain>
    </source>
</reference>
<sequence>MRGSAPRSPSDLHRPVRPERPPGTAAPAGVLGLTTTAPEPRRQRDAGNPSGCH</sequence>
<accession>A0ABV5G5N6</accession>
<organism evidence="2 4">
    <name type="scientific">Citricoccus parietis</name>
    <dbReference type="NCBI Taxonomy" id="592307"/>
    <lineage>
        <taxon>Bacteria</taxon>
        <taxon>Bacillati</taxon>
        <taxon>Actinomycetota</taxon>
        <taxon>Actinomycetes</taxon>
        <taxon>Micrococcales</taxon>
        <taxon>Micrococcaceae</taxon>
        <taxon>Citricoccus</taxon>
    </lineage>
</organism>
<evidence type="ECO:0000313" key="4">
    <source>
        <dbReference type="Proteomes" id="UP001589575"/>
    </source>
</evidence>
<name>A0ABV5G5N6_9MICC</name>